<reference evidence="3 4" key="1">
    <citation type="journal article" date="2012" name="Nat. Genet.">
        <title>Plasmodium cynomolgi genome sequences provide insight into Plasmodium vivax and the monkey malaria clade.</title>
        <authorList>
            <person name="Tachibana S."/>
            <person name="Sullivan S.A."/>
            <person name="Kawai S."/>
            <person name="Nakamura S."/>
            <person name="Kim H.R."/>
            <person name="Goto N."/>
            <person name="Arisue N."/>
            <person name="Palacpac N.M.Q."/>
            <person name="Honma H."/>
            <person name="Yagi M."/>
            <person name="Tougan T."/>
            <person name="Katakai Y."/>
            <person name="Kaneko O."/>
            <person name="Mita T."/>
            <person name="Kita K."/>
            <person name="Yasutomi Y."/>
            <person name="Sutton P.L."/>
            <person name="Shakhbatyan R."/>
            <person name="Horii T."/>
            <person name="Yasunaga T."/>
            <person name="Barnwell J.W."/>
            <person name="Escalante A.A."/>
            <person name="Carlton J.M."/>
            <person name="Tanabe K."/>
        </authorList>
    </citation>
    <scope>NUCLEOTIDE SEQUENCE [LARGE SCALE GENOMIC DNA]</scope>
    <source>
        <strain evidence="3 4">B</strain>
    </source>
</reference>
<keyword evidence="4" id="KW-1185">Reference proteome</keyword>
<dbReference type="VEuPathDB" id="PlasmoDB:PCYB_115380"/>
<proteinExistence type="predicted"/>
<evidence type="ECO:0000313" key="4">
    <source>
        <dbReference type="Proteomes" id="UP000006319"/>
    </source>
</evidence>
<evidence type="ECO:0000313" key="3">
    <source>
        <dbReference type="EMBL" id="GAB67518.1"/>
    </source>
</evidence>
<dbReference type="Pfam" id="PF03399">
    <property type="entry name" value="SAC3_GANP"/>
    <property type="match status" value="1"/>
</dbReference>
<dbReference type="AlphaFoldDB" id="K6UL93"/>
<evidence type="ECO:0000256" key="1">
    <source>
        <dbReference type="SAM" id="MobiDB-lite"/>
    </source>
</evidence>
<feature type="region of interest" description="Disordered" evidence="1">
    <location>
        <begin position="610"/>
        <end position="695"/>
    </location>
</feature>
<dbReference type="RefSeq" id="XP_004223465.1">
    <property type="nucleotide sequence ID" value="XM_004223417.1"/>
</dbReference>
<dbReference type="EMBL" id="DF157103">
    <property type="protein sequence ID" value="GAB67518.1"/>
    <property type="molecule type" value="Genomic_DNA"/>
</dbReference>
<dbReference type="PANTHER" id="PTHR12436">
    <property type="entry name" value="80 KDA MCM3-ASSOCIATED PROTEIN"/>
    <property type="match status" value="1"/>
</dbReference>
<dbReference type="OMA" id="HVFYHYL"/>
<dbReference type="GO" id="GO:0005737">
    <property type="term" value="C:cytoplasm"/>
    <property type="evidence" value="ECO:0007669"/>
    <property type="project" value="TreeGrafter"/>
</dbReference>
<dbReference type="GeneID" id="14693887"/>
<accession>K6UL93</accession>
<protein>
    <submittedName>
        <fullName evidence="3">SAC3/GNAP family-related protein</fullName>
    </submittedName>
</protein>
<dbReference type="KEGG" id="pcy:PCYB_115380"/>
<feature type="region of interest" description="Disordered" evidence="1">
    <location>
        <begin position="343"/>
        <end position="377"/>
    </location>
</feature>
<feature type="compositionally biased region" description="Basic and acidic residues" evidence="1">
    <location>
        <begin position="623"/>
        <end position="648"/>
    </location>
</feature>
<evidence type="ECO:0000259" key="2">
    <source>
        <dbReference type="Pfam" id="PF03399"/>
    </source>
</evidence>
<feature type="compositionally biased region" description="Basic and acidic residues" evidence="1">
    <location>
        <begin position="70"/>
        <end position="84"/>
    </location>
</feature>
<dbReference type="PhylomeDB" id="K6UL93"/>
<feature type="region of interest" description="Disordered" evidence="1">
    <location>
        <begin position="52"/>
        <end position="90"/>
    </location>
</feature>
<gene>
    <name evidence="3" type="ORF">PCYB_115380</name>
</gene>
<dbReference type="eggNOG" id="KOG1861">
    <property type="taxonomic scope" value="Eukaryota"/>
</dbReference>
<feature type="domain" description="SAC3/GANP/THP3 conserved" evidence="2">
    <location>
        <begin position="882"/>
        <end position="1168"/>
    </location>
</feature>
<name>K6UL93_PLACD</name>
<dbReference type="Proteomes" id="UP000006319">
    <property type="component" value="Chromosome 11"/>
</dbReference>
<feature type="compositionally biased region" description="Low complexity" evidence="1">
    <location>
        <begin position="649"/>
        <end position="665"/>
    </location>
</feature>
<dbReference type="InterPro" id="IPR045107">
    <property type="entry name" value="SAC3/GANP/THP3"/>
</dbReference>
<dbReference type="Gene3D" id="1.25.40.990">
    <property type="match status" value="2"/>
</dbReference>
<dbReference type="GO" id="GO:0070390">
    <property type="term" value="C:transcription export complex 2"/>
    <property type="evidence" value="ECO:0007669"/>
    <property type="project" value="TreeGrafter"/>
</dbReference>
<dbReference type="InterPro" id="IPR005062">
    <property type="entry name" value="SAC3/GANP/THP3_conserved"/>
</dbReference>
<dbReference type="GO" id="GO:0006406">
    <property type="term" value="P:mRNA export from nucleus"/>
    <property type="evidence" value="ECO:0007669"/>
    <property type="project" value="TreeGrafter"/>
</dbReference>
<organism evidence="3 4">
    <name type="scientific">Plasmodium cynomolgi (strain B)</name>
    <dbReference type="NCBI Taxonomy" id="1120755"/>
    <lineage>
        <taxon>Eukaryota</taxon>
        <taxon>Sar</taxon>
        <taxon>Alveolata</taxon>
        <taxon>Apicomplexa</taxon>
        <taxon>Aconoidasida</taxon>
        <taxon>Haemosporida</taxon>
        <taxon>Plasmodiidae</taxon>
        <taxon>Plasmodium</taxon>
        <taxon>Plasmodium (Plasmodium)</taxon>
    </lineage>
</organism>
<dbReference type="PANTHER" id="PTHR12436:SF3">
    <property type="entry name" value="GERMINAL-CENTER ASSOCIATED NUCLEAR PROTEIN"/>
    <property type="match status" value="1"/>
</dbReference>
<sequence length="1197" mass="136698">MAYQMGGYQGGGNPSGSYSNYQSGNYHYSKGENYFSNFNNCGDSTSYSQPKDCGNVGGGGKGNNNNGSAKEVREGEAKKNEKNMDQTSSNVNNDDKYVEMYINKVKEIYYFHVFYHYLKLGYPEKEASMESKKYIFITLSRYFMLVKNAILSSAESIKQINNCVSSNLSYYQQQTNLQEFLLNQQANLQSMNLGTLNIGNINLPLSDHEKLGDLSKLNSGEMGSGDHRMSGVPQGSNSPVSGVKVNQANDMQSGVNQNNVYNFKADKINNMIDSIEEMKKINKNKKNNQYGYDEHTSGTGGENNNGIINVSKNSKDYSFNNNEEAKKKISFTLNKSKNKLFQMYNRPGNDPNRRTVNDEVGEGRHLGDEGTNNERKVQSSMYPPNAVMMQDPSHVTGNNFVNMFPYDQQRVRNDGSGPLSGDVTGGNDISERIQVKQGPGGYANRVRGENNAHGGFNHDVVGSYPGGDEARGSNNDYHLSNQAVKADDESVLNNKYRRNGTSGFNNVSGMLQGRDLNGNDQKSYGNVSYSSYGTERESHLFPSGMNIKGNYDASSNRLGRVGHRGGNGKEQFVAGVKQRYDGNRTGGDEGSDVEERQQVVQHGRDSRFYKDVGNAGRATNQSTRKDVNGRYRAQKDGIRDGEDLDRGNRGIYNDGDYDGDNLGSGNLSGGNLSGGSRYPQIARGQKTTAEEEPPDGMKKCDTFKIYINNIYEEFKEECKNADFAKTLNEFVSRLMTWNRKRATNSRFWRFNVMPTKEDIFSMDMLFFTRRKAKKRYANNDEDNDMEYGLNFSDKKKKLSAEEIESRDRRLEKYGDVSKGKKNEQSDNLFYIDYNGAHDMDHSDYNTLEKLLDKYNFSSCYKNKNFVGLCKNIQKFFFRLTSLPERKNVRSFSVLKCTYAYVLHKYNQDRNYKYINEQFRSMRQDMNIQNIFHDDVINIYETNIRICIVNNDLFQFLQCINKLFELYQRLNIKKSKVEFLCYKLIYLTLQNMHQEFLVEYLTLSDEEKNHENVQLCYYLNECIKNKMYLVNINMVSPLDDEVNHLYIYERVYINDHILTYLPSLMGLSENKDLNVNMDLLIEFVKQHSEVKAEEVGECLEGGDGKKDTVRMPYLTNYLIVLFLPKYRLLALINICMTSIKVGLSTLTKLLNFQNDETCLSFLEEVNTIMKNNEVISKPSLDNLMKSPLLKNKYINHIR</sequence>
<feature type="compositionally biased region" description="Basic and acidic residues" evidence="1">
    <location>
        <begin position="351"/>
        <end position="377"/>
    </location>
</feature>
<dbReference type="OrthoDB" id="199574at2759"/>